<sequence length="179" mass="20187">MNDTASKIPVEAGAEKKTPAAAPTTFENLRKEIDRVFESFGRGDWRFPFGSRYFDIELPAFRKEAWGIAPAVDISEKDKAFEITVELPGVKADDIDVKVAGGRLTIKGEKKEEKEEREKDYFVSERRYGAFTRSFQLPEGVDAEKIEAENIDGVLKLTLPKTAEVQNNTRKIKVKSKSK</sequence>
<evidence type="ECO:0000256" key="2">
    <source>
        <dbReference type="RuleBase" id="RU003616"/>
    </source>
</evidence>
<evidence type="ECO:0000256" key="3">
    <source>
        <dbReference type="SAM" id="MobiDB-lite"/>
    </source>
</evidence>
<protein>
    <submittedName>
        <fullName evidence="5">Molecular chaperone Hsp20</fullName>
    </submittedName>
</protein>
<feature type="domain" description="SHSP" evidence="4">
    <location>
        <begin position="63"/>
        <end position="177"/>
    </location>
</feature>
<dbReference type="Proteomes" id="UP000229498">
    <property type="component" value="Unassembled WGS sequence"/>
</dbReference>
<feature type="region of interest" description="Disordered" evidence="3">
    <location>
        <begin position="1"/>
        <end position="25"/>
    </location>
</feature>
<comment type="similarity">
    <text evidence="1 2">Belongs to the small heat shock protein (HSP20) family.</text>
</comment>
<comment type="caution">
    <text evidence="5">The sequence shown here is derived from an EMBL/GenBank/DDBJ whole genome shotgun (WGS) entry which is preliminary data.</text>
</comment>
<dbReference type="CDD" id="cd06464">
    <property type="entry name" value="ACD_sHsps-like"/>
    <property type="match status" value="1"/>
</dbReference>
<evidence type="ECO:0000259" key="4">
    <source>
        <dbReference type="PROSITE" id="PS01031"/>
    </source>
</evidence>
<dbReference type="Pfam" id="PF00011">
    <property type="entry name" value="HSP20"/>
    <property type="match status" value="1"/>
</dbReference>
<dbReference type="OrthoDB" id="9808910at2"/>
<dbReference type="PANTHER" id="PTHR11527">
    <property type="entry name" value="HEAT-SHOCK PROTEIN 20 FAMILY MEMBER"/>
    <property type="match status" value="1"/>
</dbReference>
<dbReference type="Gene3D" id="2.60.40.790">
    <property type="match status" value="1"/>
</dbReference>
<dbReference type="PROSITE" id="PS01031">
    <property type="entry name" value="SHSP"/>
    <property type="match status" value="1"/>
</dbReference>
<dbReference type="AlphaFoldDB" id="A0A2M9G3C3"/>
<evidence type="ECO:0000313" key="5">
    <source>
        <dbReference type="EMBL" id="PJK30194.1"/>
    </source>
</evidence>
<evidence type="ECO:0000313" key="6">
    <source>
        <dbReference type="Proteomes" id="UP000229498"/>
    </source>
</evidence>
<proteinExistence type="inferred from homology"/>
<gene>
    <name evidence="5" type="ORF">CVT23_07275</name>
</gene>
<evidence type="ECO:0000256" key="1">
    <source>
        <dbReference type="PROSITE-ProRule" id="PRU00285"/>
    </source>
</evidence>
<organism evidence="5 6">
    <name type="scientific">Minwuia thermotolerans</name>
    <dbReference type="NCBI Taxonomy" id="2056226"/>
    <lineage>
        <taxon>Bacteria</taxon>
        <taxon>Pseudomonadati</taxon>
        <taxon>Pseudomonadota</taxon>
        <taxon>Alphaproteobacteria</taxon>
        <taxon>Minwuiales</taxon>
        <taxon>Minwuiaceae</taxon>
        <taxon>Minwuia</taxon>
    </lineage>
</organism>
<reference evidence="5 6" key="1">
    <citation type="submission" date="2017-11" db="EMBL/GenBank/DDBJ databases">
        <title>Draft genome sequence of Rhizobiales bacterium SY3-13.</title>
        <authorList>
            <person name="Sun C."/>
        </authorList>
    </citation>
    <scope>NUCLEOTIDE SEQUENCE [LARGE SCALE GENOMIC DNA]</scope>
    <source>
        <strain evidence="5 6">SY3-13</strain>
    </source>
</reference>
<dbReference type="RefSeq" id="WP_109795392.1">
    <property type="nucleotide sequence ID" value="NZ_PHIG01000029.1"/>
</dbReference>
<name>A0A2M9G3C3_9PROT</name>
<accession>A0A2M9G3C3</accession>
<dbReference type="InterPro" id="IPR008978">
    <property type="entry name" value="HSP20-like_chaperone"/>
</dbReference>
<dbReference type="EMBL" id="PHIG01000029">
    <property type="protein sequence ID" value="PJK30194.1"/>
    <property type="molecule type" value="Genomic_DNA"/>
</dbReference>
<keyword evidence="6" id="KW-1185">Reference proteome</keyword>
<dbReference type="InterPro" id="IPR002068">
    <property type="entry name" value="A-crystallin/Hsp20_dom"/>
</dbReference>
<dbReference type="SUPFAM" id="SSF49764">
    <property type="entry name" value="HSP20-like chaperones"/>
    <property type="match status" value="1"/>
</dbReference>
<dbReference type="InterPro" id="IPR031107">
    <property type="entry name" value="Small_HSP"/>
</dbReference>